<dbReference type="GO" id="GO:0005581">
    <property type="term" value="C:collagen trimer"/>
    <property type="evidence" value="ECO:0007669"/>
    <property type="project" value="UniProtKB-KW"/>
</dbReference>
<evidence type="ECO:0000313" key="6">
    <source>
        <dbReference type="Proteomes" id="UP000314294"/>
    </source>
</evidence>
<evidence type="ECO:0000313" key="5">
    <source>
        <dbReference type="EMBL" id="TNN33322.1"/>
    </source>
</evidence>
<dbReference type="FunFam" id="2.60.40.10:FF:000121">
    <property type="entry name" value="Collagen type XII alpha 1 chain"/>
    <property type="match status" value="1"/>
</dbReference>
<name>A0A4Z2EYN2_9TELE</name>
<keyword evidence="3" id="KW-1133">Transmembrane helix</keyword>
<dbReference type="InterPro" id="IPR050991">
    <property type="entry name" value="ECM_Regulatory_Proteins"/>
</dbReference>
<keyword evidence="5" id="KW-0176">Collagen</keyword>
<dbReference type="PROSITE" id="PS50853">
    <property type="entry name" value="FN3"/>
    <property type="match status" value="1"/>
</dbReference>
<keyword evidence="3" id="KW-0812">Transmembrane</keyword>
<dbReference type="InterPro" id="IPR003961">
    <property type="entry name" value="FN3_dom"/>
</dbReference>
<reference evidence="5 6" key="1">
    <citation type="submission" date="2019-03" db="EMBL/GenBank/DDBJ databases">
        <title>First draft genome of Liparis tanakae, snailfish: a comprehensive survey of snailfish specific genes.</title>
        <authorList>
            <person name="Kim W."/>
            <person name="Song I."/>
            <person name="Jeong J.-H."/>
            <person name="Kim D."/>
            <person name="Kim S."/>
            <person name="Ryu S."/>
            <person name="Song J.Y."/>
            <person name="Lee S.K."/>
        </authorList>
    </citation>
    <scope>NUCLEOTIDE SEQUENCE [LARGE SCALE GENOMIC DNA]</scope>
    <source>
        <tissue evidence="5">Muscle</tissue>
    </source>
</reference>
<keyword evidence="3" id="KW-0472">Membrane</keyword>
<dbReference type="OrthoDB" id="10253954at2759"/>
<dbReference type="EMBL" id="SRLO01002276">
    <property type="protein sequence ID" value="TNN33322.1"/>
    <property type="molecule type" value="Genomic_DNA"/>
</dbReference>
<protein>
    <submittedName>
        <fullName evidence="5">Collagen alpha-1(XII) chain</fullName>
    </submittedName>
</protein>
<proteinExistence type="predicted"/>
<dbReference type="InterPro" id="IPR036116">
    <property type="entry name" value="FN3_sf"/>
</dbReference>
<feature type="domain" description="Fibronectin type-III" evidence="4">
    <location>
        <begin position="87"/>
        <end position="179"/>
    </location>
</feature>
<dbReference type="PANTHER" id="PTHR46708:SF2">
    <property type="entry name" value="FIBRONECTIN TYPE-III DOMAIN-CONTAINING PROTEIN"/>
    <property type="match status" value="1"/>
</dbReference>
<dbReference type="Proteomes" id="UP000314294">
    <property type="component" value="Unassembled WGS sequence"/>
</dbReference>
<keyword evidence="6" id="KW-1185">Reference proteome</keyword>
<evidence type="ECO:0000259" key="4">
    <source>
        <dbReference type="PROSITE" id="PS50853"/>
    </source>
</evidence>
<organism evidence="5 6">
    <name type="scientific">Liparis tanakae</name>
    <name type="common">Tanaka's snailfish</name>
    <dbReference type="NCBI Taxonomy" id="230148"/>
    <lineage>
        <taxon>Eukaryota</taxon>
        <taxon>Metazoa</taxon>
        <taxon>Chordata</taxon>
        <taxon>Craniata</taxon>
        <taxon>Vertebrata</taxon>
        <taxon>Euteleostomi</taxon>
        <taxon>Actinopterygii</taxon>
        <taxon>Neopterygii</taxon>
        <taxon>Teleostei</taxon>
        <taxon>Neoteleostei</taxon>
        <taxon>Acanthomorphata</taxon>
        <taxon>Eupercaria</taxon>
        <taxon>Perciformes</taxon>
        <taxon>Cottioidei</taxon>
        <taxon>Cottales</taxon>
        <taxon>Liparidae</taxon>
        <taxon>Liparis</taxon>
    </lineage>
</organism>
<dbReference type="PANTHER" id="PTHR46708">
    <property type="entry name" value="TENASCIN"/>
    <property type="match status" value="1"/>
</dbReference>
<feature type="transmembrane region" description="Helical" evidence="3">
    <location>
        <begin position="15"/>
        <end position="45"/>
    </location>
</feature>
<evidence type="ECO:0000256" key="3">
    <source>
        <dbReference type="SAM" id="Phobius"/>
    </source>
</evidence>
<comment type="caution">
    <text evidence="5">The sequence shown here is derived from an EMBL/GenBank/DDBJ whole genome shotgun (WGS) entry which is preliminary data.</text>
</comment>
<evidence type="ECO:0000256" key="2">
    <source>
        <dbReference type="SAM" id="MobiDB-lite"/>
    </source>
</evidence>
<dbReference type="InterPro" id="IPR013783">
    <property type="entry name" value="Ig-like_fold"/>
</dbReference>
<feature type="region of interest" description="Disordered" evidence="2">
    <location>
        <begin position="160"/>
        <end position="181"/>
    </location>
</feature>
<evidence type="ECO:0000256" key="1">
    <source>
        <dbReference type="ARBA" id="ARBA00022737"/>
    </source>
</evidence>
<dbReference type="Gene3D" id="2.60.40.10">
    <property type="entry name" value="Immunoglobulins"/>
    <property type="match status" value="2"/>
</dbReference>
<accession>A0A4Z2EYN2</accession>
<feature type="region of interest" description="Disordered" evidence="2">
    <location>
        <begin position="241"/>
        <end position="262"/>
    </location>
</feature>
<feature type="region of interest" description="Disordered" evidence="2">
    <location>
        <begin position="75"/>
        <end position="94"/>
    </location>
</feature>
<gene>
    <name evidence="5" type="primary">COL12A1_3</name>
    <name evidence="5" type="ORF">EYF80_056517</name>
</gene>
<sequence>MYLYLYMYLYLCLYMYLYLYLCLYLYLYLCLYLCLYLYLYLYLYLWKPTVLRELRPDTPYRITLVPLYADLEGRRSSEDGRTKPLGGVRSLQVSDPSTSSLRVRWEPAEGNVRHYRLLYGPTAGGAEDTEQVSGGSSSSVLRGLLPDTAYTVTVVPVFSEGDGQRQSDTGKTLPRTPPRSVQVYNPSTNGLNVRWEPASGQVQQYRVEYSSLGGGASPTESVSTLVSVSGLAGGRSWGLLGAPGGLRPPVSRALGSTPLEGT</sequence>
<dbReference type="Pfam" id="PF00041">
    <property type="entry name" value="fn3"/>
    <property type="match status" value="2"/>
</dbReference>
<dbReference type="AlphaFoldDB" id="A0A4Z2EYN2"/>
<keyword evidence="1" id="KW-0677">Repeat</keyword>
<dbReference type="SMART" id="SM00060">
    <property type="entry name" value="FN3"/>
    <property type="match status" value="2"/>
</dbReference>
<dbReference type="SUPFAM" id="SSF49265">
    <property type="entry name" value="Fibronectin type III"/>
    <property type="match status" value="2"/>
</dbReference>
<dbReference type="CDD" id="cd00063">
    <property type="entry name" value="FN3"/>
    <property type="match status" value="2"/>
</dbReference>